<dbReference type="SUPFAM" id="SSF46785">
    <property type="entry name" value="Winged helix' DNA-binding domain"/>
    <property type="match status" value="1"/>
</dbReference>
<evidence type="ECO:0000256" key="2">
    <source>
        <dbReference type="ARBA" id="ARBA00023015"/>
    </source>
</evidence>
<dbReference type="InterPro" id="IPR005119">
    <property type="entry name" value="LysR_subst-bd"/>
</dbReference>
<dbReference type="PANTHER" id="PTHR30537">
    <property type="entry name" value="HTH-TYPE TRANSCRIPTIONAL REGULATOR"/>
    <property type="match status" value="1"/>
</dbReference>
<comment type="similarity">
    <text evidence="1">Belongs to the LysR transcriptional regulatory family.</text>
</comment>
<reference evidence="6" key="1">
    <citation type="journal article" date="2022" name="Toxins">
        <title>Genomic Analysis of Sphingopyxis sp. USTB-05 for Biodegrading Cyanobacterial Hepatotoxins.</title>
        <authorList>
            <person name="Liu C."/>
            <person name="Xu Q."/>
            <person name="Zhao Z."/>
            <person name="Zhang H."/>
            <person name="Liu X."/>
            <person name="Yin C."/>
            <person name="Liu Y."/>
            <person name="Yan H."/>
        </authorList>
    </citation>
    <scope>NUCLEOTIDE SEQUENCE</scope>
    <source>
        <strain evidence="6">NBD5</strain>
    </source>
</reference>
<dbReference type="PROSITE" id="PS50931">
    <property type="entry name" value="HTH_LYSR"/>
    <property type="match status" value="1"/>
</dbReference>
<dbReference type="Proteomes" id="UP001056937">
    <property type="component" value="Chromosome 1"/>
</dbReference>
<gene>
    <name evidence="6" type="ORF">LHA26_16465</name>
</gene>
<accession>A0ABY4XCE8</accession>
<evidence type="ECO:0000313" key="7">
    <source>
        <dbReference type="Proteomes" id="UP001056937"/>
    </source>
</evidence>
<dbReference type="Gene3D" id="1.10.10.10">
    <property type="entry name" value="Winged helix-like DNA-binding domain superfamily/Winged helix DNA-binding domain"/>
    <property type="match status" value="1"/>
</dbReference>
<proteinExistence type="inferred from homology"/>
<dbReference type="SUPFAM" id="SSF53850">
    <property type="entry name" value="Periplasmic binding protein-like II"/>
    <property type="match status" value="1"/>
</dbReference>
<dbReference type="Pfam" id="PF03466">
    <property type="entry name" value="LysR_substrate"/>
    <property type="match status" value="1"/>
</dbReference>
<feature type="domain" description="HTH lysR-type" evidence="5">
    <location>
        <begin position="1"/>
        <end position="27"/>
    </location>
</feature>
<dbReference type="EMBL" id="CP084930">
    <property type="protein sequence ID" value="USI74626.1"/>
    <property type="molecule type" value="Genomic_DNA"/>
</dbReference>
<keyword evidence="3" id="KW-0238">DNA-binding</keyword>
<dbReference type="InterPro" id="IPR036388">
    <property type="entry name" value="WH-like_DNA-bd_sf"/>
</dbReference>
<dbReference type="Pfam" id="PF00126">
    <property type="entry name" value="HTH_1"/>
    <property type="match status" value="1"/>
</dbReference>
<sequence length="276" mass="29959">MTRQVDALEANIGASLLNRSTRGLTLTPAGEDYLERARRILADVADAGRSVGDRDGAPRGLLRVSLPVAFARLHVAPILPGFLRACPEVELELVTTDRIVNMVEERIDVAIRLGSLPSSTLVARRLGGPRRVVCASPQYVERFGAPEQPSDLVDRPCLTFVYGDGDRAWRFEHEGAEELVRVRGPLTSTDSETLRSAAVAGVGLVLLPTWLVGEDLAAGRLIQVLAGSRAEIGRVVPEGASPAGVFALFQPDRRSSARVRAFIEHLSARFERGPWR</sequence>
<name>A0ABY4XCE8_9SPHN</name>
<evidence type="ECO:0000256" key="4">
    <source>
        <dbReference type="ARBA" id="ARBA00023163"/>
    </source>
</evidence>
<dbReference type="InterPro" id="IPR058163">
    <property type="entry name" value="LysR-type_TF_proteobact-type"/>
</dbReference>
<keyword evidence="4" id="KW-0804">Transcription</keyword>
<dbReference type="InterPro" id="IPR000847">
    <property type="entry name" value="LysR_HTH_N"/>
</dbReference>
<protein>
    <submittedName>
        <fullName evidence="6">LysR family transcriptional regulator</fullName>
    </submittedName>
</protein>
<organism evidence="6 7">
    <name type="scientific">Sphingomonas morindae</name>
    <dbReference type="NCBI Taxonomy" id="1541170"/>
    <lineage>
        <taxon>Bacteria</taxon>
        <taxon>Pseudomonadati</taxon>
        <taxon>Pseudomonadota</taxon>
        <taxon>Alphaproteobacteria</taxon>
        <taxon>Sphingomonadales</taxon>
        <taxon>Sphingomonadaceae</taxon>
        <taxon>Sphingomonas</taxon>
    </lineage>
</organism>
<dbReference type="InterPro" id="IPR036390">
    <property type="entry name" value="WH_DNA-bd_sf"/>
</dbReference>
<evidence type="ECO:0000259" key="5">
    <source>
        <dbReference type="PROSITE" id="PS50931"/>
    </source>
</evidence>
<keyword evidence="7" id="KW-1185">Reference proteome</keyword>
<evidence type="ECO:0000256" key="1">
    <source>
        <dbReference type="ARBA" id="ARBA00009437"/>
    </source>
</evidence>
<dbReference type="CDD" id="cd08422">
    <property type="entry name" value="PBP2_CrgA_like"/>
    <property type="match status" value="1"/>
</dbReference>
<dbReference type="Gene3D" id="3.40.190.290">
    <property type="match status" value="1"/>
</dbReference>
<dbReference type="PANTHER" id="PTHR30537:SF5">
    <property type="entry name" value="HTH-TYPE TRANSCRIPTIONAL ACTIVATOR TTDR-RELATED"/>
    <property type="match status" value="1"/>
</dbReference>
<evidence type="ECO:0000256" key="3">
    <source>
        <dbReference type="ARBA" id="ARBA00023125"/>
    </source>
</evidence>
<evidence type="ECO:0000313" key="6">
    <source>
        <dbReference type="EMBL" id="USI74626.1"/>
    </source>
</evidence>
<keyword evidence="2" id="KW-0805">Transcription regulation</keyword>